<gene>
    <name evidence="3" type="ORF">INT47_009775</name>
</gene>
<dbReference type="AlphaFoldDB" id="A0A8H7QU75"/>
<comment type="caution">
    <text evidence="3">The sequence shown here is derived from an EMBL/GenBank/DDBJ whole genome shotgun (WGS) entry which is preliminary data.</text>
</comment>
<dbReference type="GO" id="GO:0000978">
    <property type="term" value="F:RNA polymerase II cis-regulatory region sequence-specific DNA binding"/>
    <property type="evidence" value="ECO:0007669"/>
    <property type="project" value="TreeGrafter"/>
</dbReference>
<keyword evidence="4" id="KW-1185">Reference proteome</keyword>
<dbReference type="Proteomes" id="UP000603453">
    <property type="component" value="Unassembled WGS sequence"/>
</dbReference>
<feature type="domain" description="Transcription activator GCR1-like" evidence="2">
    <location>
        <begin position="198"/>
        <end position="278"/>
    </location>
</feature>
<proteinExistence type="predicted"/>
<dbReference type="OrthoDB" id="428577at2759"/>
<dbReference type="EMBL" id="JAEPRD010000112">
    <property type="protein sequence ID" value="KAG2198370.1"/>
    <property type="molecule type" value="Genomic_DNA"/>
</dbReference>
<protein>
    <recommendedName>
        <fullName evidence="2">Transcription activator GCR1-like domain-containing protein</fullName>
    </recommendedName>
</protein>
<dbReference type="PANTHER" id="PTHR37784:SF2">
    <property type="entry name" value="HIGH-OSMOLARITY-INDUCED TRANSCRIPTION PROTEIN 1"/>
    <property type="match status" value="1"/>
</dbReference>
<reference evidence="3" key="1">
    <citation type="submission" date="2020-12" db="EMBL/GenBank/DDBJ databases">
        <title>Metabolic potential, ecology and presence of endohyphal bacteria is reflected in genomic diversity of Mucoromycotina.</title>
        <authorList>
            <person name="Muszewska A."/>
            <person name="Okrasinska A."/>
            <person name="Steczkiewicz K."/>
            <person name="Drgas O."/>
            <person name="Orlowska M."/>
            <person name="Perlinska-Lenart U."/>
            <person name="Aleksandrzak-Piekarczyk T."/>
            <person name="Szatraj K."/>
            <person name="Zielenkiewicz U."/>
            <person name="Pilsyk S."/>
            <person name="Malc E."/>
            <person name="Mieczkowski P."/>
            <person name="Kruszewska J.S."/>
            <person name="Biernat P."/>
            <person name="Pawlowska J."/>
        </authorList>
    </citation>
    <scope>NUCLEOTIDE SEQUENCE</scope>
    <source>
        <strain evidence="3">WA0000017839</strain>
    </source>
</reference>
<evidence type="ECO:0000313" key="4">
    <source>
        <dbReference type="Proteomes" id="UP000603453"/>
    </source>
</evidence>
<evidence type="ECO:0000313" key="3">
    <source>
        <dbReference type="EMBL" id="KAG2198370.1"/>
    </source>
</evidence>
<feature type="region of interest" description="Disordered" evidence="1">
    <location>
        <begin position="167"/>
        <end position="192"/>
    </location>
</feature>
<dbReference type="PANTHER" id="PTHR37784">
    <property type="entry name" value="PROTEIN MSN1"/>
    <property type="match status" value="1"/>
</dbReference>
<organism evidence="3 4">
    <name type="scientific">Mucor saturninus</name>
    <dbReference type="NCBI Taxonomy" id="64648"/>
    <lineage>
        <taxon>Eukaryota</taxon>
        <taxon>Fungi</taxon>
        <taxon>Fungi incertae sedis</taxon>
        <taxon>Mucoromycota</taxon>
        <taxon>Mucoromycotina</taxon>
        <taxon>Mucoromycetes</taxon>
        <taxon>Mucorales</taxon>
        <taxon>Mucorineae</taxon>
        <taxon>Mucoraceae</taxon>
        <taxon>Mucor</taxon>
    </lineage>
</organism>
<dbReference type="Pfam" id="PF12550">
    <property type="entry name" value="GCR1_C"/>
    <property type="match status" value="1"/>
</dbReference>
<accession>A0A8H7QU75</accession>
<feature type="region of interest" description="Disordered" evidence="1">
    <location>
        <begin position="63"/>
        <end position="82"/>
    </location>
</feature>
<dbReference type="GO" id="GO:0000981">
    <property type="term" value="F:DNA-binding transcription factor activity, RNA polymerase II-specific"/>
    <property type="evidence" value="ECO:0007669"/>
    <property type="project" value="TreeGrafter"/>
</dbReference>
<evidence type="ECO:0000259" key="2">
    <source>
        <dbReference type="Pfam" id="PF12550"/>
    </source>
</evidence>
<name>A0A8H7QU75_9FUNG</name>
<dbReference type="InterPro" id="IPR052146">
    <property type="entry name" value="HOT1"/>
</dbReference>
<evidence type="ECO:0000256" key="1">
    <source>
        <dbReference type="SAM" id="MobiDB-lite"/>
    </source>
</evidence>
<dbReference type="InterPro" id="IPR022210">
    <property type="entry name" value="TF_GCR1-like"/>
</dbReference>
<sequence length="296" mass="33735">MNPQRQKNTDNGTFLPSNQQELTKSYIKACMDFGANQVLQGLLRQDPVVGPLVSAFLETLPSKKRKRGEGSSTDEENTHHLKAQRQITAIPEVMDLIKTEFEDLYAKVEKIRADMNAGYEAQSKALRDFRNDLASGFMFTAQRLGGHGATPVAPVVVAAATATATPSAATAETPCRRRRQYNKQPTNTTTSDDKEVIYRMNRNLITVPEIWREYIVGINGGPSLQLLEAEHGKAWRKDDPKEERYFIRRMTLIREIKRLVSQHEFSCEEAAVELEERRMQLHFSLDKLRRYLDSYS</sequence>
<dbReference type="GO" id="GO:0060963">
    <property type="term" value="P:positive regulation of ribosomal protein gene transcription by RNA polymerase II"/>
    <property type="evidence" value="ECO:0007669"/>
    <property type="project" value="TreeGrafter"/>
</dbReference>